<gene>
    <name evidence="3" type="ORF">ACTOB_003061</name>
</gene>
<evidence type="ECO:0000313" key="4">
    <source>
        <dbReference type="Proteomes" id="UP001240150"/>
    </source>
</evidence>
<dbReference type="InterPro" id="IPR045486">
    <property type="entry name" value="fvmX7"/>
</dbReference>
<dbReference type="EMBL" id="CP126980">
    <property type="protein sequence ID" value="WIM99410.1"/>
    <property type="molecule type" value="Genomic_DNA"/>
</dbReference>
<feature type="region of interest" description="Disordered" evidence="1">
    <location>
        <begin position="79"/>
        <end position="98"/>
    </location>
</feature>
<proteinExistence type="predicted"/>
<reference evidence="3 4" key="1">
    <citation type="submission" date="2023-06" db="EMBL/GenBank/DDBJ databases">
        <authorList>
            <person name="Yushchuk O."/>
            <person name="Binda E."/>
            <person name="Ruckert-Reed C."/>
            <person name="Fedorenko V."/>
            <person name="Kalinowski J."/>
            <person name="Marinelli F."/>
        </authorList>
    </citation>
    <scope>NUCLEOTIDE SEQUENCE [LARGE SCALE GENOMIC DNA]</scope>
    <source>
        <strain evidence="3 4">NRRL 3884</strain>
    </source>
</reference>
<sequence length="511" mass="54793">MTGISREPRSAGRFGTAAGALAFLGELLALTPRETITVLAHRESRSFWISAPVDLAVCRELVLAAGGQPQVDTGDRFVRDRGFGPPPAHSGPGTGPARAGLTPVPPLTVVRLAGLQPATRHPLRQAVVLMPGAEVASAVRRGLDLELELRHRPVTLRPLFPADDAVPGVTAMIEVRVSAPHGHLPPSYLSGLMRRPLTVVCRSGGADAEVLIQYDLAAPIPDERLAALVEDDAHVLADASFGCWRLTPAGTGFAPSDSLARLRDAPRLVSPPLSGDHTAIEAPEVHVLPTRTAGPQRVDAILLDDQDLEFLPLLLDGHPLAEVATVVPGRDRHLLTAAGGVLDRLPVGAPLVCAGPGLLYLPLGHRMSPRLPPAARTELFEVDDRHAVVVLPDAVLRFDLARRRPSWELWVGEPPEFDLQLPGSVTATLDSLTPKKPARPAPRRAEGAAVLRPLRRGWGRITRDSGAPRRTWRDDALDLEIAGDLARAAEMHRLHGDPLRAANLFERAARQ</sequence>
<keyword evidence="4" id="KW-1185">Reference proteome</keyword>
<name>A0ABY8WRE0_9ACTN</name>
<dbReference type="RefSeq" id="WP_284920848.1">
    <property type="nucleotide sequence ID" value="NZ_CP126980.1"/>
</dbReference>
<feature type="domain" description="FtsH ternary system" evidence="2">
    <location>
        <begin position="11"/>
        <end position="429"/>
    </location>
</feature>
<dbReference type="Proteomes" id="UP001240150">
    <property type="component" value="Chromosome"/>
</dbReference>
<accession>A0ABY8WRE0</accession>
<dbReference type="Pfam" id="PF20005">
    <property type="entry name" value="fvmX7"/>
    <property type="match status" value="1"/>
</dbReference>
<evidence type="ECO:0000259" key="2">
    <source>
        <dbReference type="Pfam" id="PF20005"/>
    </source>
</evidence>
<organism evidence="3 4">
    <name type="scientific">Actinoplanes oblitus</name>
    <dbReference type="NCBI Taxonomy" id="3040509"/>
    <lineage>
        <taxon>Bacteria</taxon>
        <taxon>Bacillati</taxon>
        <taxon>Actinomycetota</taxon>
        <taxon>Actinomycetes</taxon>
        <taxon>Micromonosporales</taxon>
        <taxon>Micromonosporaceae</taxon>
        <taxon>Actinoplanes</taxon>
    </lineage>
</organism>
<evidence type="ECO:0000313" key="3">
    <source>
        <dbReference type="EMBL" id="WIM99410.1"/>
    </source>
</evidence>
<protein>
    <recommendedName>
        <fullName evidence="2">FtsH ternary system domain-containing protein</fullName>
    </recommendedName>
</protein>
<evidence type="ECO:0000256" key="1">
    <source>
        <dbReference type="SAM" id="MobiDB-lite"/>
    </source>
</evidence>